<dbReference type="CDD" id="cd04514">
    <property type="entry name" value="Taspase1_like"/>
    <property type="match status" value="1"/>
</dbReference>
<evidence type="ECO:0000313" key="5">
    <source>
        <dbReference type="EMBL" id="KAF0288278.1"/>
    </source>
</evidence>
<evidence type="ECO:0000256" key="4">
    <source>
        <dbReference type="SAM" id="MobiDB-lite"/>
    </source>
</evidence>
<dbReference type="PANTHER" id="PTHR10188:SF8">
    <property type="entry name" value="THREONINE ASPARTASE 1"/>
    <property type="match status" value="1"/>
</dbReference>
<dbReference type="SUPFAM" id="SSF56235">
    <property type="entry name" value="N-terminal nucleophile aminohydrolases (Ntn hydrolases)"/>
    <property type="match status" value="1"/>
</dbReference>
<dbReference type="GO" id="GO:0004298">
    <property type="term" value="F:threonine-type endopeptidase activity"/>
    <property type="evidence" value="ECO:0007669"/>
    <property type="project" value="InterPro"/>
</dbReference>
<protein>
    <submittedName>
        <fullName evidence="5">Threonine aspartase 1</fullName>
    </submittedName>
</protein>
<dbReference type="AlphaFoldDB" id="A0A6A4VCX6"/>
<feature type="site" description="Cleavage; by autolysis" evidence="3">
    <location>
        <begin position="195"/>
        <end position="196"/>
    </location>
</feature>
<dbReference type="GO" id="GO:0005737">
    <property type="term" value="C:cytoplasm"/>
    <property type="evidence" value="ECO:0007669"/>
    <property type="project" value="TreeGrafter"/>
</dbReference>
<dbReference type="Proteomes" id="UP000440578">
    <property type="component" value="Unassembled WGS sequence"/>
</dbReference>
<feature type="region of interest" description="Disordered" evidence="4">
    <location>
        <begin position="370"/>
        <end position="399"/>
    </location>
</feature>
<evidence type="ECO:0000256" key="2">
    <source>
        <dbReference type="PIRSR" id="PIRSR600246-1"/>
    </source>
</evidence>
<name>A0A6A4VCX6_AMPAM</name>
<feature type="compositionally biased region" description="Gly residues" evidence="4">
    <location>
        <begin position="389"/>
        <end position="399"/>
    </location>
</feature>
<comment type="similarity">
    <text evidence="1">Belongs to the Ntn-hydrolase family.</text>
</comment>
<dbReference type="PANTHER" id="PTHR10188">
    <property type="entry name" value="L-ASPARAGINASE"/>
    <property type="match status" value="1"/>
</dbReference>
<dbReference type="InterPro" id="IPR029055">
    <property type="entry name" value="Ntn_hydrolases_N"/>
</dbReference>
<evidence type="ECO:0000313" key="6">
    <source>
        <dbReference type="Proteomes" id="UP000440578"/>
    </source>
</evidence>
<reference evidence="5 6" key="1">
    <citation type="submission" date="2019-07" db="EMBL/GenBank/DDBJ databases">
        <title>Draft genome assembly of a fouling barnacle, Amphibalanus amphitrite (Darwin, 1854): The first reference genome for Thecostraca.</title>
        <authorList>
            <person name="Kim W."/>
        </authorList>
    </citation>
    <scope>NUCLEOTIDE SEQUENCE [LARGE SCALE GENOMIC DNA]</scope>
    <source>
        <strain evidence="5">SNU_AA5</strain>
        <tissue evidence="5">Soma without cirri and trophi</tissue>
    </source>
</reference>
<proteinExistence type="inferred from homology"/>
<dbReference type="Pfam" id="PF01112">
    <property type="entry name" value="Asparaginase_2"/>
    <property type="match status" value="1"/>
</dbReference>
<evidence type="ECO:0000256" key="1">
    <source>
        <dbReference type="ARBA" id="ARBA00010872"/>
    </source>
</evidence>
<dbReference type="EMBL" id="VIIS01002120">
    <property type="protein sequence ID" value="KAF0288278.1"/>
    <property type="molecule type" value="Genomic_DNA"/>
</dbReference>
<dbReference type="OrthoDB" id="77601at2759"/>
<dbReference type="GO" id="GO:0051604">
    <property type="term" value="P:protein maturation"/>
    <property type="evidence" value="ECO:0007669"/>
    <property type="project" value="TreeGrafter"/>
</dbReference>
<feature type="active site" description="Nucleophile" evidence="2">
    <location>
        <position position="196"/>
    </location>
</feature>
<sequence length="399" mass="41270">MPHNGVIIVHVGAGYHSQSKVSEYRKACSDALLKAVQLLRAGVEAAAVAAEAISVLEAAACTNAGRGSNLTLDGTVECDAGLMVDRGAGGRFAGVGAAPRLAHPVRVALRMLEVQQRGLSLGREPPNLLVGEGAVRWAEAQSLPVSPASHLVTPEAQRRYDKYRRSLDEVDRERTADRKRPRLEAADETDSELRDTVGAVVLDCSGHIAAASSSGGIMLKHPGRVGQAAVFGCGCWADAAATTGRYGVGVSTSGTGEQLVMSCLARRVAAEISRSEHAIQGLQLGLKRGFLGSHYVPPSSQRLAGAIALRHDPGLGAVDVSWGHCTASFVLGYMAASSDSPQTLCSRLPPEGAPGATVLSQAVSIRCGPCAEHEPRDRPASGAEWAAGGADGEQGAPGL</sequence>
<feature type="region of interest" description="Disordered" evidence="4">
    <location>
        <begin position="166"/>
        <end position="191"/>
    </location>
</feature>
<dbReference type="EMBL" id="VIIS01002120">
    <property type="protein sequence ID" value="KAF0288277.1"/>
    <property type="molecule type" value="Genomic_DNA"/>
</dbReference>
<dbReference type="InterPro" id="IPR000246">
    <property type="entry name" value="Peptidase_T2"/>
</dbReference>
<comment type="caution">
    <text evidence="5">The sequence shown here is derived from an EMBL/GenBank/DDBJ whole genome shotgun (WGS) entry which is preliminary data.</text>
</comment>
<dbReference type="Gene3D" id="3.60.20.30">
    <property type="entry name" value="(Glycosyl)asparaginase"/>
    <property type="match status" value="1"/>
</dbReference>
<evidence type="ECO:0000256" key="3">
    <source>
        <dbReference type="PIRSR" id="PIRSR600246-3"/>
    </source>
</evidence>
<gene>
    <name evidence="5" type="primary">Tasp1_1</name>
    <name evidence="5" type="ORF">FJT64_013347</name>
</gene>
<accession>A0A6A4VCX6</accession>
<organism evidence="5 6">
    <name type="scientific">Amphibalanus amphitrite</name>
    <name type="common">Striped barnacle</name>
    <name type="synonym">Balanus amphitrite</name>
    <dbReference type="NCBI Taxonomy" id="1232801"/>
    <lineage>
        <taxon>Eukaryota</taxon>
        <taxon>Metazoa</taxon>
        <taxon>Ecdysozoa</taxon>
        <taxon>Arthropoda</taxon>
        <taxon>Crustacea</taxon>
        <taxon>Multicrustacea</taxon>
        <taxon>Cirripedia</taxon>
        <taxon>Thoracica</taxon>
        <taxon>Thoracicalcarea</taxon>
        <taxon>Balanomorpha</taxon>
        <taxon>Balanoidea</taxon>
        <taxon>Balanidae</taxon>
        <taxon>Amphibalaninae</taxon>
        <taxon>Amphibalanus</taxon>
    </lineage>
</organism>
<keyword evidence="6" id="KW-1185">Reference proteome</keyword>
<dbReference type="InterPro" id="IPR037464">
    <property type="entry name" value="Taspase1"/>
</dbReference>